<sequence length="186" mass="21149">MKIGYARVSTRDQNLDMQIDELKKYGCDKIFTDIVSGSKCERTGLKEAFEYARENDIIVVWKLDRAGRSLKHLIEIVNELNERKIGFISLKESIDTTTSTGRLMFHIFASLAEFERDIIRERTMAGLSAARARGRIGGRPKKMDENKLIMAKSMMADKNISVKEICKTLNVSKSTLYKSLSEVSET</sequence>
<dbReference type="OrthoDB" id="9797501at2"/>
<dbReference type="InterPro" id="IPR006118">
    <property type="entry name" value="Recombinase_CS"/>
</dbReference>
<dbReference type="InterPro" id="IPR006120">
    <property type="entry name" value="Resolvase_HTH_dom"/>
</dbReference>
<dbReference type="GO" id="GO:0000150">
    <property type="term" value="F:DNA strand exchange activity"/>
    <property type="evidence" value="ECO:0007669"/>
    <property type="project" value="InterPro"/>
</dbReference>
<evidence type="ECO:0000259" key="7">
    <source>
        <dbReference type="PROSITE" id="PS51736"/>
    </source>
</evidence>
<dbReference type="STRING" id="1123349.SAMN02744037_02307"/>
<dbReference type="Pfam" id="PF00239">
    <property type="entry name" value="Resolvase"/>
    <property type="match status" value="1"/>
</dbReference>
<dbReference type="InterPro" id="IPR009057">
    <property type="entry name" value="Homeodomain-like_sf"/>
</dbReference>
<protein>
    <submittedName>
        <fullName evidence="8">Site-specific DNA recombinase</fullName>
    </submittedName>
</protein>
<dbReference type="Proteomes" id="UP000242497">
    <property type="component" value="Unassembled WGS sequence"/>
</dbReference>
<dbReference type="Gene3D" id="1.10.10.60">
    <property type="entry name" value="Homeodomain-like"/>
    <property type="match status" value="1"/>
</dbReference>
<dbReference type="InterPro" id="IPR006119">
    <property type="entry name" value="Resolv_N"/>
</dbReference>
<dbReference type="Pfam" id="PF02796">
    <property type="entry name" value="HTH_7"/>
    <property type="match status" value="1"/>
</dbReference>
<evidence type="ECO:0000313" key="8">
    <source>
        <dbReference type="EMBL" id="SHK42047.1"/>
    </source>
</evidence>
<comment type="similarity">
    <text evidence="1">Belongs to the site-specific recombinase resolvase family.</text>
</comment>
<dbReference type="PANTHER" id="PTHR30461:SF2">
    <property type="entry name" value="SERINE RECOMBINASE PINE-RELATED"/>
    <property type="match status" value="1"/>
</dbReference>
<gene>
    <name evidence="8" type="ORF">SAMN02744037_02307</name>
</gene>
<evidence type="ECO:0000256" key="1">
    <source>
        <dbReference type="ARBA" id="ARBA00009913"/>
    </source>
</evidence>
<dbReference type="GO" id="GO:0003677">
    <property type="term" value="F:DNA binding"/>
    <property type="evidence" value="ECO:0007669"/>
    <property type="project" value="UniProtKB-KW"/>
</dbReference>
<evidence type="ECO:0000256" key="2">
    <source>
        <dbReference type="ARBA" id="ARBA00022908"/>
    </source>
</evidence>
<reference evidence="9" key="1">
    <citation type="submission" date="2016-11" db="EMBL/GenBank/DDBJ databases">
        <authorList>
            <person name="Varghese N."/>
            <person name="Submissions S."/>
        </authorList>
    </citation>
    <scope>NUCLEOTIDE SEQUENCE [LARGE SCALE GENOMIC DNA]</scope>
    <source>
        <strain evidence="9">DSM 15518</strain>
    </source>
</reference>
<keyword evidence="4" id="KW-0233">DNA recombination</keyword>
<proteinExistence type="inferred from homology"/>
<dbReference type="RefSeq" id="WP_072890152.1">
    <property type="nucleotide sequence ID" value="NZ_FRAE01000069.1"/>
</dbReference>
<dbReference type="AlphaFoldDB" id="A0A1M6SBZ3"/>
<dbReference type="PANTHER" id="PTHR30461">
    <property type="entry name" value="DNA-INVERTASE FROM LAMBDOID PROPHAGE"/>
    <property type="match status" value="1"/>
</dbReference>
<organism evidence="8 9">
    <name type="scientific">Tepidibacter formicigenes DSM 15518</name>
    <dbReference type="NCBI Taxonomy" id="1123349"/>
    <lineage>
        <taxon>Bacteria</taxon>
        <taxon>Bacillati</taxon>
        <taxon>Bacillota</taxon>
        <taxon>Clostridia</taxon>
        <taxon>Peptostreptococcales</taxon>
        <taxon>Peptostreptococcaceae</taxon>
        <taxon>Tepidibacter</taxon>
    </lineage>
</organism>
<keyword evidence="3" id="KW-0238">DNA-binding</keyword>
<dbReference type="Gene3D" id="3.40.50.1390">
    <property type="entry name" value="Resolvase, N-terminal catalytic domain"/>
    <property type="match status" value="1"/>
</dbReference>
<name>A0A1M6SBZ3_9FIRM</name>
<dbReference type="CDD" id="cd03768">
    <property type="entry name" value="SR_ResInv"/>
    <property type="match status" value="1"/>
</dbReference>
<keyword evidence="2" id="KW-0229">DNA integration</keyword>
<dbReference type="InterPro" id="IPR036162">
    <property type="entry name" value="Resolvase-like_N_sf"/>
</dbReference>
<dbReference type="CDD" id="cd00569">
    <property type="entry name" value="HTH_Hin_like"/>
    <property type="match status" value="1"/>
</dbReference>
<dbReference type="SUPFAM" id="SSF46689">
    <property type="entry name" value="Homeodomain-like"/>
    <property type="match status" value="1"/>
</dbReference>
<evidence type="ECO:0000256" key="6">
    <source>
        <dbReference type="PROSITE-ProRule" id="PRU10137"/>
    </source>
</evidence>
<evidence type="ECO:0000256" key="3">
    <source>
        <dbReference type="ARBA" id="ARBA00023125"/>
    </source>
</evidence>
<feature type="active site" description="O-(5'-phospho-DNA)-serine intermediate" evidence="5 6">
    <location>
        <position position="9"/>
    </location>
</feature>
<dbReference type="InterPro" id="IPR050639">
    <property type="entry name" value="SSR_resolvase"/>
</dbReference>
<evidence type="ECO:0000256" key="5">
    <source>
        <dbReference type="PIRSR" id="PIRSR606118-50"/>
    </source>
</evidence>
<keyword evidence="9" id="KW-1185">Reference proteome</keyword>
<dbReference type="GO" id="GO:0015074">
    <property type="term" value="P:DNA integration"/>
    <property type="evidence" value="ECO:0007669"/>
    <property type="project" value="UniProtKB-KW"/>
</dbReference>
<dbReference type="SMART" id="SM00857">
    <property type="entry name" value="Resolvase"/>
    <property type="match status" value="1"/>
</dbReference>
<feature type="domain" description="Resolvase/invertase-type recombinase catalytic" evidence="7">
    <location>
        <begin position="1"/>
        <end position="134"/>
    </location>
</feature>
<dbReference type="SUPFAM" id="SSF53041">
    <property type="entry name" value="Resolvase-like"/>
    <property type="match status" value="1"/>
</dbReference>
<dbReference type="PROSITE" id="PS51736">
    <property type="entry name" value="RECOMBINASES_3"/>
    <property type="match status" value="1"/>
</dbReference>
<dbReference type="EMBL" id="FRAE01000069">
    <property type="protein sequence ID" value="SHK42047.1"/>
    <property type="molecule type" value="Genomic_DNA"/>
</dbReference>
<dbReference type="FunFam" id="3.40.50.1390:FF:000001">
    <property type="entry name" value="DNA recombinase"/>
    <property type="match status" value="1"/>
</dbReference>
<dbReference type="PROSITE" id="PS00397">
    <property type="entry name" value="RECOMBINASES_1"/>
    <property type="match status" value="1"/>
</dbReference>
<accession>A0A1M6SBZ3</accession>
<evidence type="ECO:0000313" key="9">
    <source>
        <dbReference type="Proteomes" id="UP000242497"/>
    </source>
</evidence>
<evidence type="ECO:0000256" key="4">
    <source>
        <dbReference type="ARBA" id="ARBA00023172"/>
    </source>
</evidence>